<dbReference type="Proteomes" id="UP001344906">
    <property type="component" value="Unassembled WGS sequence"/>
</dbReference>
<accession>A0ABQ6FSC2</accession>
<evidence type="ECO:0000313" key="2">
    <source>
        <dbReference type="EMBL" id="GLV56657.1"/>
    </source>
</evidence>
<evidence type="ECO:0000313" key="3">
    <source>
        <dbReference type="Proteomes" id="UP001344906"/>
    </source>
</evidence>
<dbReference type="SUPFAM" id="SSF53335">
    <property type="entry name" value="S-adenosyl-L-methionine-dependent methyltransferases"/>
    <property type="match status" value="1"/>
</dbReference>
<name>A0ABQ6FSC2_9CHLR</name>
<dbReference type="CDD" id="cd02440">
    <property type="entry name" value="AdoMet_MTases"/>
    <property type="match status" value="1"/>
</dbReference>
<dbReference type="PANTHER" id="PTHR44068:SF11">
    <property type="entry name" value="GERANYL DIPHOSPHATE 2-C-METHYLTRANSFERASE"/>
    <property type="match status" value="1"/>
</dbReference>
<proteinExistence type="predicted"/>
<reference evidence="2 3" key="1">
    <citation type="submission" date="2023-02" db="EMBL/GenBank/DDBJ databases">
        <title>Dictyobacter halimunensis sp. nov., a new member of the class Ktedonobacteria from forest soil in a geothermal area.</title>
        <authorList>
            <person name="Rachmania M.K."/>
            <person name="Ningsih F."/>
            <person name="Sakai Y."/>
            <person name="Yabe S."/>
            <person name="Yokota A."/>
            <person name="Sjamsuridzal W."/>
        </authorList>
    </citation>
    <scope>NUCLEOTIDE SEQUENCE [LARGE SCALE GENOMIC DNA]</scope>
    <source>
        <strain evidence="2 3">S3.2.2.5</strain>
    </source>
</reference>
<keyword evidence="3" id="KW-1185">Reference proteome</keyword>
<feature type="domain" description="Methyltransferase" evidence="1">
    <location>
        <begin position="54"/>
        <end position="169"/>
    </location>
</feature>
<dbReference type="Pfam" id="PF13847">
    <property type="entry name" value="Methyltransf_31"/>
    <property type="match status" value="1"/>
</dbReference>
<sequence>MNTEHTFDATKVKACCALAYQSDAARLLLGDSFHPGGIKLTEYLGSLLRLGERQRVLDVASGQGASAIALARRFGCQVLGIEYGAEAVQQATRAAAAANLSHLVTFQQGDAEHLPVSDNSFDALICECAFCTFPDKTLAALEFQRVLKPTGQLGLSDLTCTGAVPEDLQGLLAWIACIADAQPVESYIRYLEKGGLNITRIENHDSALHDMVEQIQGKLLGTELLLRLQKIELPASFDIEQAKRLARAAKAAIQSNTFGYVTLLARKEY</sequence>
<dbReference type="InterPro" id="IPR029063">
    <property type="entry name" value="SAM-dependent_MTases_sf"/>
</dbReference>
<dbReference type="EMBL" id="BSRI01000002">
    <property type="protein sequence ID" value="GLV56657.1"/>
    <property type="molecule type" value="Genomic_DNA"/>
</dbReference>
<gene>
    <name evidence="2" type="ORF">KDH_34960</name>
</gene>
<protein>
    <recommendedName>
        <fullName evidence="1">Methyltransferase domain-containing protein</fullName>
    </recommendedName>
</protein>
<dbReference type="InterPro" id="IPR050447">
    <property type="entry name" value="Erg6_SMT_methyltransf"/>
</dbReference>
<dbReference type="RefSeq" id="WP_338252139.1">
    <property type="nucleotide sequence ID" value="NZ_BSRI01000002.1"/>
</dbReference>
<comment type="caution">
    <text evidence="2">The sequence shown here is derived from an EMBL/GenBank/DDBJ whole genome shotgun (WGS) entry which is preliminary data.</text>
</comment>
<organism evidence="2 3">
    <name type="scientific">Dictyobacter halimunensis</name>
    <dbReference type="NCBI Taxonomy" id="3026934"/>
    <lineage>
        <taxon>Bacteria</taxon>
        <taxon>Bacillati</taxon>
        <taxon>Chloroflexota</taxon>
        <taxon>Ktedonobacteria</taxon>
        <taxon>Ktedonobacterales</taxon>
        <taxon>Dictyobacteraceae</taxon>
        <taxon>Dictyobacter</taxon>
    </lineage>
</organism>
<dbReference type="PANTHER" id="PTHR44068">
    <property type="entry name" value="ZGC:194242"/>
    <property type="match status" value="1"/>
</dbReference>
<dbReference type="InterPro" id="IPR025714">
    <property type="entry name" value="Methyltranfer_dom"/>
</dbReference>
<evidence type="ECO:0000259" key="1">
    <source>
        <dbReference type="Pfam" id="PF13847"/>
    </source>
</evidence>
<dbReference type="Gene3D" id="3.40.50.150">
    <property type="entry name" value="Vaccinia Virus protein VP39"/>
    <property type="match status" value="1"/>
</dbReference>